<dbReference type="InterPro" id="IPR027463">
    <property type="entry name" value="AcrB_DN_DC_subdom"/>
</dbReference>
<comment type="caution">
    <text evidence="2">The sequence shown here is derived from an EMBL/GenBank/DDBJ whole genome shotgun (WGS) entry which is preliminary data.</text>
</comment>
<keyword evidence="1" id="KW-1133">Transmembrane helix</keyword>
<sequence length="1033" mass="109596">MSQISAWAIRNPVPTIILFLFLSLAGAVSFSKLRINDMPDIDIPAVTVSVIRTGAAPTEMETQVTRIVEDSVSGLGKVEHIRSTVNEGISTTSIEFSLGTNIDRATDDVRNAVESIRPNLPADVLEPTVQRVDATGQAILTFVVDAPEIGPDDLSWFIDNDVAKAVLSVRGVSKIERAGGVKEEIRVRLDPDRLLALGITAAEVSEQLKAQNVNQPGGRMTLAHGEQAIRTLGSAMDVETLAQTRLLLKGRRSVKLSELGAIERSWAEPRQRARLDDREVIGFSVYRSVGSGEVGVTKAVRAKVAAFAAEHPQVAIREVTSSTDEVLEGYAAAIEALLVGAALAIVVVWLFLRDLRATLISSVALPLSLLPTFGVMYLLNESLNTITLLGIALVVGILVDDAIVEIENIVRHMRQSGNSAYEAAMEAADEIGLAVVATTFSIIAVFMPVGLMPGIAGQIFKAFAIAVCTSVFFSLVVARMLTPLMGAYLMKPHGTQDDEAFWAPAYIRVLGWTLRWRWLTVFAGIAFFVGSMSLAGLLPTDFIPASDKGRSVLAIELAPGASLADTDAAARRAIDILKARPEVMSVYTALGTQAASSGSIGPESSSAEVRKATLTVNLKPRDERALTQQQFEASVAPQLAVVPGARVRFGADGRSGAKVQVTLRSDDADMLSRTVSSLTREMQATPGFQNAGSTASLARPEMQITLKPDKAATLGISTETVAQTVNIATLGDADQNLPKFNLQDRQISIRVMLDDGARSDLARILSLQVPTSTGTVPLSSVADIALGAGPNQIDRVDRSRSATVEAELVGLTTGQAEDLVSNLPSIRALPPGVTRQAAGDAEPMEELFSGFFLAIGSGIVLLLFVIALLFNNFIQPVTILTALPLSLGGAFGLMVVTGSSLSMPALIGVLMLMGVAAKNSILLVEYAITARSKQGLERTAALVDAARKRARPIVMTTVAMGAGMMPLALGIGADAEFRAPMAIAVIGGLLSSTALSLIYVPAVFTVMDDLELWARRTFGALIQTPQPDLTKAR</sequence>
<name>A0A6I3KSP6_9HYPH</name>
<dbReference type="RefSeq" id="WP_154740938.1">
    <property type="nucleotide sequence ID" value="NZ_WMBQ01000003.1"/>
</dbReference>
<evidence type="ECO:0000313" key="3">
    <source>
        <dbReference type="Proteomes" id="UP000440694"/>
    </source>
</evidence>
<dbReference type="Gene3D" id="3.30.70.1440">
    <property type="entry name" value="Multidrug efflux transporter AcrB pore domain"/>
    <property type="match status" value="1"/>
</dbReference>
<dbReference type="Proteomes" id="UP000440694">
    <property type="component" value="Unassembled WGS sequence"/>
</dbReference>
<dbReference type="PANTHER" id="PTHR32063:SF77">
    <property type="entry name" value="ACR FAMILY TRANSPORT PROTEIN"/>
    <property type="match status" value="1"/>
</dbReference>
<feature type="transmembrane region" description="Helical" evidence="1">
    <location>
        <begin position="877"/>
        <end position="899"/>
    </location>
</feature>
<feature type="transmembrane region" description="Helical" evidence="1">
    <location>
        <begin position="953"/>
        <end position="973"/>
    </location>
</feature>
<dbReference type="SUPFAM" id="SSF82866">
    <property type="entry name" value="Multidrug efflux transporter AcrB transmembrane domain"/>
    <property type="match status" value="2"/>
</dbReference>
<dbReference type="EMBL" id="WMBQ01000003">
    <property type="protein sequence ID" value="MTD96376.1"/>
    <property type="molecule type" value="Genomic_DNA"/>
</dbReference>
<dbReference type="Gene3D" id="3.30.70.1320">
    <property type="entry name" value="Multidrug efflux transporter AcrB pore domain like"/>
    <property type="match status" value="1"/>
</dbReference>
<feature type="transmembrane region" description="Helical" evidence="1">
    <location>
        <begin position="847"/>
        <end position="870"/>
    </location>
</feature>
<dbReference type="Gene3D" id="3.30.70.1430">
    <property type="entry name" value="Multidrug efflux transporter AcrB pore domain"/>
    <property type="match status" value="2"/>
</dbReference>
<accession>A0A6I3KSP6</accession>
<proteinExistence type="predicted"/>
<feature type="transmembrane region" description="Helical" evidence="1">
    <location>
        <begin position="462"/>
        <end position="481"/>
    </location>
</feature>
<feature type="transmembrane region" description="Helical" evidence="1">
    <location>
        <begin position="385"/>
        <end position="410"/>
    </location>
</feature>
<feature type="transmembrane region" description="Helical" evidence="1">
    <location>
        <begin position="518"/>
        <end position="538"/>
    </location>
</feature>
<dbReference type="Pfam" id="PF00873">
    <property type="entry name" value="ACR_tran"/>
    <property type="match status" value="1"/>
</dbReference>
<feature type="transmembrane region" description="Helical" evidence="1">
    <location>
        <begin position="431"/>
        <end position="456"/>
    </location>
</feature>
<feature type="transmembrane region" description="Helical" evidence="1">
    <location>
        <begin position="979"/>
        <end position="1006"/>
    </location>
</feature>
<protein>
    <submittedName>
        <fullName evidence="2">AcrB/AcrD/AcrF family protein</fullName>
    </submittedName>
</protein>
<evidence type="ECO:0000313" key="2">
    <source>
        <dbReference type="EMBL" id="MTD96376.1"/>
    </source>
</evidence>
<evidence type="ECO:0000256" key="1">
    <source>
        <dbReference type="SAM" id="Phobius"/>
    </source>
</evidence>
<dbReference type="PANTHER" id="PTHR32063">
    <property type="match status" value="1"/>
</dbReference>
<feature type="transmembrane region" description="Helical" evidence="1">
    <location>
        <begin position="905"/>
        <end position="928"/>
    </location>
</feature>
<keyword evidence="1" id="KW-0812">Transmembrane</keyword>
<feature type="transmembrane region" description="Helical" evidence="1">
    <location>
        <begin position="359"/>
        <end position="379"/>
    </location>
</feature>
<dbReference type="Gene3D" id="3.30.2090.10">
    <property type="entry name" value="Multidrug efflux transporter AcrB TolC docking domain, DN and DC subdomains"/>
    <property type="match status" value="2"/>
</dbReference>
<dbReference type="AlphaFoldDB" id="A0A6I3KSP6"/>
<keyword evidence="3" id="KW-1185">Reference proteome</keyword>
<organism evidence="2 3">
    <name type="scientific">Hyphomicrobium album</name>
    <dbReference type="NCBI Taxonomy" id="2665159"/>
    <lineage>
        <taxon>Bacteria</taxon>
        <taxon>Pseudomonadati</taxon>
        <taxon>Pseudomonadota</taxon>
        <taxon>Alphaproteobacteria</taxon>
        <taxon>Hyphomicrobiales</taxon>
        <taxon>Hyphomicrobiaceae</taxon>
        <taxon>Hyphomicrobium</taxon>
    </lineage>
</organism>
<gene>
    <name evidence="2" type="ORF">GIW81_18720</name>
</gene>
<reference evidence="2 3" key="1">
    <citation type="submission" date="2019-11" db="EMBL/GenBank/DDBJ databases">
        <title>Identification of a novel strain.</title>
        <authorList>
            <person name="Xu Q."/>
            <person name="Wang G."/>
        </authorList>
    </citation>
    <scope>NUCLEOTIDE SEQUENCE [LARGE SCALE GENOMIC DNA]</scope>
    <source>
        <strain evidence="3">xq</strain>
    </source>
</reference>
<dbReference type="GO" id="GO:0005886">
    <property type="term" value="C:plasma membrane"/>
    <property type="evidence" value="ECO:0007669"/>
    <property type="project" value="TreeGrafter"/>
</dbReference>
<dbReference type="SUPFAM" id="SSF82714">
    <property type="entry name" value="Multidrug efflux transporter AcrB TolC docking domain, DN and DC subdomains"/>
    <property type="match status" value="2"/>
</dbReference>
<dbReference type="GO" id="GO:0042910">
    <property type="term" value="F:xenobiotic transmembrane transporter activity"/>
    <property type="evidence" value="ECO:0007669"/>
    <property type="project" value="TreeGrafter"/>
</dbReference>
<dbReference type="PRINTS" id="PR00702">
    <property type="entry name" value="ACRIFLAVINRP"/>
</dbReference>
<dbReference type="InterPro" id="IPR001036">
    <property type="entry name" value="Acrflvin-R"/>
</dbReference>
<feature type="transmembrane region" description="Helical" evidence="1">
    <location>
        <begin position="330"/>
        <end position="352"/>
    </location>
</feature>
<keyword evidence="1" id="KW-0472">Membrane</keyword>
<dbReference type="SUPFAM" id="SSF82693">
    <property type="entry name" value="Multidrug efflux transporter AcrB pore domain, PN1, PN2, PC1 and PC2 subdomains"/>
    <property type="match status" value="3"/>
</dbReference>
<dbReference type="Gene3D" id="1.20.1640.10">
    <property type="entry name" value="Multidrug efflux transporter AcrB transmembrane domain"/>
    <property type="match status" value="2"/>
</dbReference>